<dbReference type="RefSeq" id="WP_268076793.1">
    <property type="nucleotide sequence ID" value="NZ_CP109967.1"/>
</dbReference>
<protein>
    <submittedName>
        <fullName evidence="1">DUF6445 family protein</fullName>
    </submittedName>
</protein>
<organism evidence="1 2">
    <name type="scientific">Catenovulum adriaticum</name>
    <dbReference type="NCBI Taxonomy" id="2984846"/>
    <lineage>
        <taxon>Bacteria</taxon>
        <taxon>Pseudomonadati</taxon>
        <taxon>Pseudomonadota</taxon>
        <taxon>Gammaproteobacteria</taxon>
        <taxon>Alteromonadales</taxon>
        <taxon>Alteromonadaceae</taxon>
        <taxon>Catenovulum</taxon>
    </lineage>
</organism>
<dbReference type="Pfam" id="PF20043">
    <property type="entry name" value="DUF6445"/>
    <property type="match status" value="1"/>
</dbReference>
<evidence type="ECO:0000313" key="1">
    <source>
        <dbReference type="EMBL" id="WAJ72076.1"/>
    </source>
</evidence>
<dbReference type="InterPro" id="IPR045617">
    <property type="entry name" value="DUF6445"/>
</dbReference>
<dbReference type="EMBL" id="CP109967">
    <property type="protein sequence ID" value="WAJ72076.1"/>
    <property type="molecule type" value="Genomic_DNA"/>
</dbReference>
<evidence type="ECO:0000313" key="2">
    <source>
        <dbReference type="Proteomes" id="UP001163726"/>
    </source>
</evidence>
<keyword evidence="1" id="KW-0614">Plasmid</keyword>
<gene>
    <name evidence="1" type="ORF">OLW01_17500</name>
</gene>
<sequence>MYAINPNFRCQVRLVGIEKTPVIILDQVLTSLEPAINYAVSQAKFKSEQQTYYPGMRATIDQAYQDLIVPFIHSIITEYFTVPQPHKIALDAGYYSLICRAESMLKPEQCIPHFDSKTANYFAITHYLNPGDFSGTAFYRHRQTQTETVTEQNVKLYFDSLNQYVANQGMLQQKYFSKSDEIFELIELVPYQANRMLIYPGALLHSAFVDDVSKNVIIDPKKGRLTANLFIELTN</sequence>
<keyword evidence="2" id="KW-1185">Reference proteome</keyword>
<dbReference type="Proteomes" id="UP001163726">
    <property type="component" value="Plasmid pCadTS8_2"/>
</dbReference>
<name>A0ABY7ATV2_9ALTE</name>
<reference evidence="1" key="1">
    <citation type="submission" date="2022-10" db="EMBL/GenBank/DDBJ databases">
        <title>Catenovulum adriacola sp. nov. isolated in the Harbour of Susak.</title>
        <authorList>
            <person name="Schoch T."/>
            <person name="Reich S.J."/>
            <person name="Stoeferle S."/>
            <person name="Flaiz M."/>
            <person name="Kazda M."/>
            <person name="Riedel C.U."/>
            <person name="Duerre P."/>
        </authorList>
    </citation>
    <scope>NUCLEOTIDE SEQUENCE</scope>
    <source>
        <strain evidence="1">TS8</strain>
        <plasmid evidence="1">pCadTS8_2</plasmid>
    </source>
</reference>
<proteinExistence type="predicted"/>
<accession>A0ABY7ATV2</accession>
<geneLocation type="plasmid" evidence="1 2">
    <name>pCadTS8_2</name>
</geneLocation>